<sequence length="93" mass="10501">MSESEFNPGGRPTVKLQIKCAVGRPWAMQLEWLGSYFKDLDPDEILTVEYAVFEELPEIPVIEVIRADCIEVSISTPLGYFRVLDSKGNELPL</sequence>
<dbReference type="EMBL" id="JBKBDD010000012">
    <property type="protein sequence ID" value="MFN6546848.1"/>
    <property type="molecule type" value="Genomic_DNA"/>
</dbReference>
<dbReference type="RefSeq" id="WP_409544836.1">
    <property type="nucleotide sequence ID" value="NZ_JBKBDD010000012.1"/>
</dbReference>
<organism evidence="1 2">
    <name type="scientific">Mycolicibacterium nivoides</name>
    <dbReference type="NCBI Taxonomy" id="2487344"/>
    <lineage>
        <taxon>Bacteria</taxon>
        <taxon>Bacillati</taxon>
        <taxon>Actinomycetota</taxon>
        <taxon>Actinomycetes</taxon>
        <taxon>Mycobacteriales</taxon>
        <taxon>Mycobacteriaceae</taxon>
        <taxon>Mycolicibacterium</taxon>
    </lineage>
</organism>
<keyword evidence="2" id="KW-1185">Reference proteome</keyword>
<gene>
    <name evidence="1" type="ORF">ACK4CT_27000</name>
</gene>
<protein>
    <submittedName>
        <fullName evidence="1">Uncharacterized protein</fullName>
    </submittedName>
</protein>
<reference evidence="1 2" key="1">
    <citation type="submission" date="2024-12" db="EMBL/GenBank/DDBJ databases">
        <title>The coexistence of Mycolicibacterium septicum and Mycolicibacterium nivoides in clinical samples.</title>
        <authorList>
            <person name="Wang C."/>
            <person name="Feng Y."/>
            <person name="Zong Z."/>
        </authorList>
    </citation>
    <scope>NUCLEOTIDE SEQUENCE [LARGE SCALE GENOMIC DNA]</scope>
    <source>
        <strain evidence="1 2">120309</strain>
    </source>
</reference>
<evidence type="ECO:0000313" key="2">
    <source>
        <dbReference type="Proteomes" id="UP001635816"/>
    </source>
</evidence>
<proteinExistence type="predicted"/>
<accession>A0ABW9LFS7</accession>
<name>A0ABW9LFS7_9MYCO</name>
<evidence type="ECO:0000313" key="1">
    <source>
        <dbReference type="EMBL" id="MFN6546848.1"/>
    </source>
</evidence>
<dbReference type="Proteomes" id="UP001635816">
    <property type="component" value="Unassembled WGS sequence"/>
</dbReference>
<comment type="caution">
    <text evidence="1">The sequence shown here is derived from an EMBL/GenBank/DDBJ whole genome shotgun (WGS) entry which is preliminary data.</text>
</comment>